<gene>
    <name evidence="1" type="ORF">LTRI10_LOCUS23454</name>
</gene>
<evidence type="ECO:0000313" key="1">
    <source>
        <dbReference type="EMBL" id="CAL1382113.1"/>
    </source>
</evidence>
<protein>
    <submittedName>
        <fullName evidence="1">Uncharacterized protein</fullName>
    </submittedName>
</protein>
<organism evidence="1 2">
    <name type="scientific">Linum trigynum</name>
    <dbReference type="NCBI Taxonomy" id="586398"/>
    <lineage>
        <taxon>Eukaryota</taxon>
        <taxon>Viridiplantae</taxon>
        <taxon>Streptophyta</taxon>
        <taxon>Embryophyta</taxon>
        <taxon>Tracheophyta</taxon>
        <taxon>Spermatophyta</taxon>
        <taxon>Magnoliopsida</taxon>
        <taxon>eudicotyledons</taxon>
        <taxon>Gunneridae</taxon>
        <taxon>Pentapetalae</taxon>
        <taxon>rosids</taxon>
        <taxon>fabids</taxon>
        <taxon>Malpighiales</taxon>
        <taxon>Linaceae</taxon>
        <taxon>Linum</taxon>
    </lineage>
</organism>
<reference evidence="1 2" key="1">
    <citation type="submission" date="2024-04" db="EMBL/GenBank/DDBJ databases">
        <authorList>
            <person name="Fracassetti M."/>
        </authorList>
    </citation>
    <scope>NUCLEOTIDE SEQUENCE [LARGE SCALE GENOMIC DNA]</scope>
</reference>
<dbReference type="EMBL" id="OZ034817">
    <property type="protein sequence ID" value="CAL1382113.1"/>
    <property type="molecule type" value="Genomic_DNA"/>
</dbReference>
<proteinExistence type="predicted"/>
<evidence type="ECO:0000313" key="2">
    <source>
        <dbReference type="Proteomes" id="UP001497516"/>
    </source>
</evidence>
<sequence>MCCVEFQPLIPNGDSTSIATDEVPSLPQANNCWLIKMEESTRSKLQLLNPISNLNLRYSLIELSPHPIEHLIPPQTPILMPILRDLKSPSLSPLYLDGILPTPTSTVTVIAIFHEGNIGYWRNGDKDQTFLDGRNLDCDDLTD</sequence>
<keyword evidence="2" id="KW-1185">Reference proteome</keyword>
<dbReference type="AlphaFoldDB" id="A0AAV2E832"/>
<name>A0AAV2E832_9ROSI</name>
<dbReference type="Proteomes" id="UP001497516">
    <property type="component" value="Chromosome 4"/>
</dbReference>
<accession>A0AAV2E832</accession>